<dbReference type="OrthoDB" id="7595282at2"/>
<name>A0A1H6CA64_9HYPH</name>
<organism evidence="2 3">
    <name type="scientific">Bosea lathyri</name>
    <dbReference type="NCBI Taxonomy" id="1036778"/>
    <lineage>
        <taxon>Bacteria</taxon>
        <taxon>Pseudomonadati</taxon>
        <taxon>Pseudomonadota</taxon>
        <taxon>Alphaproteobacteria</taxon>
        <taxon>Hyphomicrobiales</taxon>
        <taxon>Boseaceae</taxon>
        <taxon>Bosea</taxon>
    </lineage>
</organism>
<dbReference type="AlphaFoldDB" id="A0A1H6CA64"/>
<dbReference type="RefSeq" id="WP_103874383.1">
    <property type="nucleotide sequence ID" value="NZ_FNUY01000009.1"/>
</dbReference>
<sequence>MRLYPTLPLLLDEAPVSYISRLALLHGFHSARAFANQMGVHSERLADGDVETLALLSDLSGAPAIDLARSAVVKVGSNYQILGQALAKKESHKARICPRCVAEDLGPYREGWRTGVRFQWQLGPLRCCRRHDIVLVELERKPSQRLFDCASTLQPEFGKILGMADAARMRPASPLEEYLTARVAGAATSPWLDALPWYAAAKVSEMVGALLIDGKEAHTSAYTPEQWIAAGAAGFAVTSMGADAVYAALDRARQAVDSPTRNPHLHIWFGRFFLWIKQLTDHGAYDPLREILLDIAKANIALGPEDHIFGRQVVERRRLHSISSARSHTGLGSVHLRRKLASAGFISPDHKRHIDPRLLLQATPELEEFLEKARHSLTQPEAAKYLNASSVQMKILVKEGLIRPFQGQEELRNRSYDRRALDTFLQEFEEGAELVEQPSFPLLSIPAASRLSNCSAGEIVQALRDGRLSWKGKAAGKRGYGALLVNYEQARQVLFKASHDALVMPAACQVLSSTRQVMVNLIKIGAIDARRVTLPRQRTQYTLVSRASLNKFMRDYVSLTELASEHRRWPIHIKKVLRGLAIPTAFEKSEIGATFYRRRDVPAALGAHA</sequence>
<dbReference type="Pfam" id="PF06527">
    <property type="entry name" value="TniQ"/>
    <property type="match status" value="1"/>
</dbReference>
<keyword evidence="3" id="KW-1185">Reference proteome</keyword>
<proteinExistence type="predicted"/>
<protein>
    <submittedName>
        <fullName evidence="2">TniQ protein</fullName>
    </submittedName>
</protein>
<dbReference type="EMBL" id="FNUY01000009">
    <property type="protein sequence ID" value="SEG69246.1"/>
    <property type="molecule type" value="Genomic_DNA"/>
</dbReference>
<dbReference type="Proteomes" id="UP000236743">
    <property type="component" value="Unassembled WGS sequence"/>
</dbReference>
<dbReference type="InterPro" id="IPR009492">
    <property type="entry name" value="TniQ"/>
</dbReference>
<evidence type="ECO:0000313" key="2">
    <source>
        <dbReference type="EMBL" id="SEG69246.1"/>
    </source>
</evidence>
<reference evidence="2 3" key="1">
    <citation type="submission" date="2016-10" db="EMBL/GenBank/DDBJ databases">
        <authorList>
            <person name="de Groot N.N."/>
        </authorList>
    </citation>
    <scope>NUCLEOTIDE SEQUENCE [LARGE SCALE GENOMIC DNA]</scope>
    <source>
        <strain evidence="2 3">DSM 26656</strain>
    </source>
</reference>
<accession>A0A1H6CA64</accession>
<evidence type="ECO:0000313" key="3">
    <source>
        <dbReference type="Proteomes" id="UP000236743"/>
    </source>
</evidence>
<gene>
    <name evidence="2" type="ORF">SAMN04488115_109131</name>
</gene>
<feature type="domain" description="TniQ" evidence="1">
    <location>
        <begin position="8"/>
        <end position="135"/>
    </location>
</feature>
<evidence type="ECO:0000259" key="1">
    <source>
        <dbReference type="Pfam" id="PF06527"/>
    </source>
</evidence>